<accession>A0A4Y9AF20</accession>
<name>A0A4Y9AF20_9BACI</name>
<dbReference type="OrthoDB" id="2437506at2"/>
<sequence>MKFNLKTVKGKVMAGSVVVVLVSGTSVALASTDAGQALKNWYDQAFGQTVADSTEEAREYGEGKIPGIAEEYAGVKDDASADMDATRADETSSSLHEIDAAKDGHIESVESTKEEILQGMEKEFYDIYMAGWLDIQELGDEAIAFADDDLTQYTEDAGDRAVEQVTTDLTDAKDEAVSELEDAIENAKGELTAGLDTHGEILTGNLTNQIDFEIEEVRTAVDDIVSELVQEQQAIIASKAQELEDDAKQALDDVVTGISN</sequence>
<evidence type="ECO:0000313" key="2">
    <source>
        <dbReference type="EMBL" id="TFJ94423.1"/>
    </source>
</evidence>
<keyword evidence="1" id="KW-0732">Signal</keyword>
<organism evidence="2 3">
    <name type="scientific">Lentibacillus salicampi</name>
    <dbReference type="NCBI Taxonomy" id="175306"/>
    <lineage>
        <taxon>Bacteria</taxon>
        <taxon>Bacillati</taxon>
        <taxon>Bacillota</taxon>
        <taxon>Bacilli</taxon>
        <taxon>Bacillales</taxon>
        <taxon>Bacillaceae</taxon>
        <taxon>Lentibacillus</taxon>
    </lineage>
</organism>
<dbReference type="Proteomes" id="UP000298484">
    <property type="component" value="Unassembled WGS sequence"/>
</dbReference>
<comment type="caution">
    <text evidence="2">The sequence shown here is derived from an EMBL/GenBank/DDBJ whole genome shotgun (WGS) entry which is preliminary data.</text>
</comment>
<evidence type="ECO:0000313" key="3">
    <source>
        <dbReference type="Proteomes" id="UP000298484"/>
    </source>
</evidence>
<gene>
    <name evidence="2" type="ORF">E4U82_00460</name>
</gene>
<dbReference type="EMBL" id="SRHY01000001">
    <property type="protein sequence ID" value="TFJ94423.1"/>
    <property type="molecule type" value="Genomic_DNA"/>
</dbReference>
<dbReference type="AlphaFoldDB" id="A0A4Y9AF20"/>
<feature type="chain" id="PRO_5021255419" evidence="1">
    <location>
        <begin position="31"/>
        <end position="260"/>
    </location>
</feature>
<feature type="signal peptide" evidence="1">
    <location>
        <begin position="1"/>
        <end position="30"/>
    </location>
</feature>
<proteinExistence type="predicted"/>
<dbReference type="RefSeq" id="WP_135108069.1">
    <property type="nucleotide sequence ID" value="NZ_SRHY01000001.1"/>
</dbReference>
<keyword evidence="3" id="KW-1185">Reference proteome</keyword>
<protein>
    <submittedName>
        <fullName evidence="2">Uncharacterized protein</fullName>
    </submittedName>
</protein>
<reference evidence="2 3" key="1">
    <citation type="submission" date="2019-03" db="EMBL/GenBank/DDBJ databases">
        <title>Genome sequence of Lentibacillus salicampi ATCC BAA-719.</title>
        <authorList>
            <person name="Maclea K.S."/>
            <person name="Simoes Junior M."/>
        </authorList>
    </citation>
    <scope>NUCLEOTIDE SEQUENCE [LARGE SCALE GENOMIC DNA]</scope>
    <source>
        <strain evidence="2 3">ATCC BAA-719</strain>
    </source>
</reference>
<evidence type="ECO:0000256" key="1">
    <source>
        <dbReference type="SAM" id="SignalP"/>
    </source>
</evidence>